<name>A0A383DG56_9ZZZZ</name>
<dbReference type="AlphaFoldDB" id="A0A383DG56"/>
<proteinExistence type="predicted"/>
<dbReference type="EMBL" id="UINC01217041">
    <property type="protein sequence ID" value="SVE43466.1"/>
    <property type="molecule type" value="Genomic_DNA"/>
</dbReference>
<accession>A0A383DG56</accession>
<protein>
    <submittedName>
        <fullName evidence="1">Uncharacterized protein</fullName>
    </submittedName>
</protein>
<reference evidence="1" key="1">
    <citation type="submission" date="2018-05" db="EMBL/GenBank/DDBJ databases">
        <authorList>
            <person name="Lanie J.A."/>
            <person name="Ng W.-L."/>
            <person name="Kazmierczak K.M."/>
            <person name="Andrzejewski T.M."/>
            <person name="Davidsen T.M."/>
            <person name="Wayne K.J."/>
            <person name="Tettelin H."/>
            <person name="Glass J.I."/>
            <person name="Rusch D."/>
            <person name="Podicherti R."/>
            <person name="Tsui H.-C.T."/>
            <person name="Winkler M.E."/>
        </authorList>
    </citation>
    <scope>NUCLEOTIDE SEQUENCE</scope>
</reference>
<sequence>MTHKTETSASTARRIAAIGSSTISVGHFHMAGEFYVTAVEA</sequence>
<evidence type="ECO:0000313" key="1">
    <source>
        <dbReference type="EMBL" id="SVE43466.1"/>
    </source>
</evidence>
<organism evidence="1">
    <name type="scientific">marine metagenome</name>
    <dbReference type="NCBI Taxonomy" id="408172"/>
    <lineage>
        <taxon>unclassified sequences</taxon>
        <taxon>metagenomes</taxon>
        <taxon>ecological metagenomes</taxon>
    </lineage>
</organism>
<gene>
    <name evidence="1" type="ORF">METZ01_LOCUS496320</name>
</gene>